<gene>
    <name evidence="1" type="ORF">KO_18</name>
</gene>
<protein>
    <submittedName>
        <fullName evidence="1">Uncharacterized protein</fullName>
    </submittedName>
</protein>
<organism evidence="1">
    <name type="scientific">Kosmotoga olearia (strain ATCC BAA-1733 / DSM 21960 / TBF 19.5.1)</name>
    <dbReference type="NCBI Taxonomy" id="521045"/>
    <lineage>
        <taxon>Bacteria</taxon>
        <taxon>Thermotogati</taxon>
        <taxon>Thermotogota</taxon>
        <taxon>Thermotogae</taxon>
        <taxon>Kosmotogales</taxon>
        <taxon>Kosmotogaceae</taxon>
        <taxon>Kosmotoga</taxon>
    </lineage>
</organism>
<reference evidence="1" key="2">
    <citation type="journal article" date="2009" name="Int. J. Syst. Evol. Microbiol.">
        <title>Kosmotoga olearia gen. nov., sp. nov., a thermophilic, anaerobic heterotroph isolated from an oil production fluid.</title>
        <authorList>
            <person name="Dipippo J.L."/>
            <person name="Nesbo C.L."/>
            <person name="Dahle H."/>
            <person name="Doolittle W.F."/>
            <person name="Birkland N.K."/>
            <person name="Noll K.M."/>
        </authorList>
    </citation>
    <scope>NUCLEOTIDE SEQUENCE</scope>
    <source>
        <strain evidence="1">TBF 19.5.1</strain>
    </source>
</reference>
<reference evidence="1" key="1">
    <citation type="submission" date="2008-08" db="EMBL/GenBank/DDBJ databases">
        <authorList>
            <person name="DiPippo J.L."/>
            <person name="Nesbo C.L."/>
            <person name="Dahle H."/>
            <person name="Doolittle F.W."/>
            <person name="Birkland N.-K."/>
            <person name="Noll K.M."/>
        </authorList>
    </citation>
    <scope>NUCLEOTIDE SEQUENCE</scope>
    <source>
        <strain evidence="1">TBF 19.5.1</strain>
    </source>
</reference>
<evidence type="ECO:0000313" key="1">
    <source>
        <dbReference type="EMBL" id="ACH68636.1"/>
    </source>
</evidence>
<name>B5M6N2_KOSOT</name>
<dbReference type="AlphaFoldDB" id="B5M6N2"/>
<proteinExistence type="predicted"/>
<sequence>MKGQMTLRRVMDMNKTKTLFYFVAKGKAALDVKGTFEYVEELKNVKRFDDYEKAEKFAQKLTKKGYKHARSSRYRLVLYHPKTGECVVVDEAAESVIKTTKEINDDSLLRFNGESPLLENTIIRNTVGLESNGDFVIEDVEER</sequence>
<dbReference type="EMBL" id="EU980631">
    <property type="protein sequence ID" value="ACH68636.1"/>
    <property type="molecule type" value="Genomic_DNA"/>
</dbReference>
<accession>B5M6N2</accession>